<evidence type="ECO:0000313" key="3">
    <source>
        <dbReference type="Proteomes" id="UP001285441"/>
    </source>
</evidence>
<organism evidence="2 3">
    <name type="scientific">Podospora didyma</name>
    <dbReference type="NCBI Taxonomy" id="330526"/>
    <lineage>
        <taxon>Eukaryota</taxon>
        <taxon>Fungi</taxon>
        <taxon>Dikarya</taxon>
        <taxon>Ascomycota</taxon>
        <taxon>Pezizomycotina</taxon>
        <taxon>Sordariomycetes</taxon>
        <taxon>Sordariomycetidae</taxon>
        <taxon>Sordariales</taxon>
        <taxon>Podosporaceae</taxon>
        <taxon>Podospora</taxon>
    </lineage>
</organism>
<keyword evidence="3" id="KW-1185">Reference proteome</keyword>
<dbReference type="InterPro" id="IPR036291">
    <property type="entry name" value="NAD(P)-bd_dom_sf"/>
</dbReference>
<dbReference type="Proteomes" id="UP001285441">
    <property type="component" value="Unassembled WGS sequence"/>
</dbReference>
<dbReference type="PANTHER" id="PTHR43677:SF4">
    <property type="entry name" value="QUINONE OXIDOREDUCTASE-LIKE PROTEIN 2"/>
    <property type="match status" value="1"/>
</dbReference>
<dbReference type="GO" id="GO:0016491">
    <property type="term" value="F:oxidoreductase activity"/>
    <property type="evidence" value="ECO:0007669"/>
    <property type="project" value="InterPro"/>
</dbReference>
<evidence type="ECO:0000313" key="2">
    <source>
        <dbReference type="EMBL" id="KAK3377622.1"/>
    </source>
</evidence>
<protein>
    <submittedName>
        <fullName evidence="2">Zinc-binding dehydrogenase</fullName>
    </submittedName>
</protein>
<sequence>MSTTTTIRKALIAAYATSQSDVSKISVVSAPLPPPSKKQIQVRVLYAGFSGADVNMSLGRYPFQRHAPLTPGYCMVGVVVHNPSSSSRFKPGDFVTAITTYDAQAELINVSENLLVAVPSELCTSDIPLQQVAALSLDWTTAQGMVSSGAANVKPGQRVFIHGLSGSVGQALLALCRLAGATEIYGTASPRNHPTLIDEQHVTGAFDYAAKDWIAAMQNLGGVDAVFDPLGFESWDESYSILAPKGILAGYGGNQATLSGDAAGSAKSPWPHIAKLVARGLLPDMMCGKRTSFFYVKPGTKGCEADLVAVMELLKEKKIEVRIKGVWDLTTEGLREAHSSWGKMKGMGALLIRVAGGGGGDV</sequence>
<dbReference type="InterPro" id="IPR013149">
    <property type="entry name" value="ADH-like_C"/>
</dbReference>
<dbReference type="Gene3D" id="3.90.180.10">
    <property type="entry name" value="Medium-chain alcohol dehydrogenases, catalytic domain"/>
    <property type="match status" value="1"/>
</dbReference>
<dbReference type="EMBL" id="JAULSW010000006">
    <property type="protein sequence ID" value="KAK3377622.1"/>
    <property type="molecule type" value="Genomic_DNA"/>
</dbReference>
<feature type="domain" description="Enoyl reductase (ER)" evidence="1">
    <location>
        <begin position="20"/>
        <end position="352"/>
    </location>
</feature>
<dbReference type="GO" id="GO:0005739">
    <property type="term" value="C:mitochondrion"/>
    <property type="evidence" value="ECO:0007669"/>
    <property type="project" value="TreeGrafter"/>
</dbReference>
<name>A0AAE0NB88_9PEZI</name>
<dbReference type="Pfam" id="PF00107">
    <property type="entry name" value="ADH_zinc_N"/>
    <property type="match status" value="1"/>
</dbReference>
<dbReference type="InterPro" id="IPR051397">
    <property type="entry name" value="Zn-ADH-like_protein"/>
</dbReference>
<proteinExistence type="predicted"/>
<dbReference type="InterPro" id="IPR011032">
    <property type="entry name" value="GroES-like_sf"/>
</dbReference>
<reference evidence="2" key="1">
    <citation type="journal article" date="2023" name="Mol. Phylogenet. Evol.">
        <title>Genome-scale phylogeny and comparative genomics of the fungal order Sordariales.</title>
        <authorList>
            <person name="Hensen N."/>
            <person name="Bonometti L."/>
            <person name="Westerberg I."/>
            <person name="Brannstrom I.O."/>
            <person name="Guillou S."/>
            <person name="Cros-Aarteil S."/>
            <person name="Calhoun S."/>
            <person name="Haridas S."/>
            <person name="Kuo A."/>
            <person name="Mondo S."/>
            <person name="Pangilinan J."/>
            <person name="Riley R."/>
            <person name="LaButti K."/>
            <person name="Andreopoulos B."/>
            <person name="Lipzen A."/>
            <person name="Chen C."/>
            <person name="Yan M."/>
            <person name="Daum C."/>
            <person name="Ng V."/>
            <person name="Clum A."/>
            <person name="Steindorff A."/>
            <person name="Ohm R.A."/>
            <person name="Martin F."/>
            <person name="Silar P."/>
            <person name="Natvig D.O."/>
            <person name="Lalanne C."/>
            <person name="Gautier V."/>
            <person name="Ament-Velasquez S.L."/>
            <person name="Kruys A."/>
            <person name="Hutchinson M.I."/>
            <person name="Powell A.J."/>
            <person name="Barry K."/>
            <person name="Miller A.N."/>
            <person name="Grigoriev I.V."/>
            <person name="Debuchy R."/>
            <person name="Gladieux P."/>
            <person name="Hiltunen Thoren M."/>
            <person name="Johannesson H."/>
        </authorList>
    </citation>
    <scope>NUCLEOTIDE SEQUENCE</scope>
    <source>
        <strain evidence="2">CBS 232.78</strain>
    </source>
</reference>
<gene>
    <name evidence="2" type="ORF">B0H63DRAFT_477539</name>
</gene>
<reference evidence="2" key="2">
    <citation type="submission" date="2023-06" db="EMBL/GenBank/DDBJ databases">
        <authorList>
            <consortium name="Lawrence Berkeley National Laboratory"/>
            <person name="Haridas S."/>
            <person name="Hensen N."/>
            <person name="Bonometti L."/>
            <person name="Westerberg I."/>
            <person name="Brannstrom I.O."/>
            <person name="Guillou S."/>
            <person name="Cros-Aarteil S."/>
            <person name="Calhoun S."/>
            <person name="Kuo A."/>
            <person name="Mondo S."/>
            <person name="Pangilinan J."/>
            <person name="Riley R."/>
            <person name="LaButti K."/>
            <person name="Andreopoulos B."/>
            <person name="Lipzen A."/>
            <person name="Chen C."/>
            <person name="Yanf M."/>
            <person name="Daum C."/>
            <person name="Ng V."/>
            <person name="Clum A."/>
            <person name="Steindorff A."/>
            <person name="Ohm R."/>
            <person name="Martin F."/>
            <person name="Silar P."/>
            <person name="Natvig D."/>
            <person name="Lalanne C."/>
            <person name="Gautier V."/>
            <person name="Ament-velasquez S.L."/>
            <person name="Kruys A."/>
            <person name="Hutchinson M.I."/>
            <person name="Powell A.J."/>
            <person name="Barry K."/>
            <person name="Miller A.N."/>
            <person name="Grigoriev I.V."/>
            <person name="Debuchy R."/>
            <person name="Gladieux P."/>
            <person name="Thoren M.H."/>
            <person name="Johannesson H."/>
        </authorList>
    </citation>
    <scope>NUCLEOTIDE SEQUENCE</scope>
    <source>
        <strain evidence="2">CBS 232.78</strain>
    </source>
</reference>
<accession>A0AAE0NB88</accession>
<dbReference type="Pfam" id="PF08240">
    <property type="entry name" value="ADH_N"/>
    <property type="match status" value="1"/>
</dbReference>
<comment type="caution">
    <text evidence="2">The sequence shown here is derived from an EMBL/GenBank/DDBJ whole genome shotgun (WGS) entry which is preliminary data.</text>
</comment>
<dbReference type="Gene3D" id="3.40.50.720">
    <property type="entry name" value="NAD(P)-binding Rossmann-like Domain"/>
    <property type="match status" value="1"/>
</dbReference>
<dbReference type="InterPro" id="IPR013154">
    <property type="entry name" value="ADH-like_N"/>
</dbReference>
<dbReference type="InterPro" id="IPR020843">
    <property type="entry name" value="ER"/>
</dbReference>
<dbReference type="SUPFAM" id="SSF51735">
    <property type="entry name" value="NAD(P)-binding Rossmann-fold domains"/>
    <property type="match status" value="1"/>
</dbReference>
<evidence type="ECO:0000259" key="1">
    <source>
        <dbReference type="SMART" id="SM00829"/>
    </source>
</evidence>
<dbReference type="PANTHER" id="PTHR43677">
    <property type="entry name" value="SHORT-CHAIN DEHYDROGENASE/REDUCTASE"/>
    <property type="match status" value="1"/>
</dbReference>
<dbReference type="SUPFAM" id="SSF50129">
    <property type="entry name" value="GroES-like"/>
    <property type="match status" value="1"/>
</dbReference>
<dbReference type="SMART" id="SM00829">
    <property type="entry name" value="PKS_ER"/>
    <property type="match status" value="1"/>
</dbReference>
<dbReference type="AlphaFoldDB" id="A0AAE0NB88"/>